<dbReference type="InterPro" id="IPR053006">
    <property type="entry name" value="Meiosis_regulatory"/>
</dbReference>
<feature type="compositionally biased region" description="Polar residues" evidence="1">
    <location>
        <begin position="417"/>
        <end position="429"/>
    </location>
</feature>
<evidence type="ECO:0000313" key="4">
    <source>
        <dbReference type="Proteomes" id="UP000799444"/>
    </source>
</evidence>
<organism evidence="3 4">
    <name type="scientific">Polyplosphaeria fusca</name>
    <dbReference type="NCBI Taxonomy" id="682080"/>
    <lineage>
        <taxon>Eukaryota</taxon>
        <taxon>Fungi</taxon>
        <taxon>Dikarya</taxon>
        <taxon>Ascomycota</taxon>
        <taxon>Pezizomycotina</taxon>
        <taxon>Dothideomycetes</taxon>
        <taxon>Pleosporomycetidae</taxon>
        <taxon>Pleosporales</taxon>
        <taxon>Tetraplosphaeriaceae</taxon>
        <taxon>Polyplosphaeria</taxon>
    </lineage>
</organism>
<dbReference type="EMBL" id="ML996219">
    <property type="protein sequence ID" value="KAF2730360.1"/>
    <property type="molecule type" value="Genomic_DNA"/>
</dbReference>
<dbReference type="PANTHER" id="PTHR28094">
    <property type="entry name" value="MEIOTICALLY UP-REGULATED GENE 113 PROTEIN"/>
    <property type="match status" value="1"/>
</dbReference>
<dbReference type="SMART" id="SM00974">
    <property type="entry name" value="T5orf172"/>
    <property type="match status" value="1"/>
</dbReference>
<sequence length="520" mass="58134">MPFTGHTPESLLPRSDSKNPATTCKGITSSGRPCRRGINTAKASRTNGVLAVVSVVSDDNDEEEEGLAVFFCWQHKDQAEQLAAANAAEASNQHGQNTTIFPLQNRSSIDTLVARLGVVDEEPPEQRPQRQKENRPLNRPPNRRVHRPPTWDRVQGPLMSVPSDLLAENRRTSHRPQPKKKKKKGFWASLCCGSADDDYVEVIRHKKRVDNPPLQMTSQYPVQSAMTERPPSHNPGSQPSSNIPARKPLAARPDNKTLGQATSQTSNLLAHIPGNIAPQTASALLAELSKPISPHDDEGYIYIFWLTPETAGPAPSSTASSLLAPPSRPEHGRRTSDVLRQYSVRRPQRPDLSRRKPGEHRVSTSEKDTILLKIGRASNVHRRMTEWTRQCGYSLSLVRWYPYVSSTPTPSPQGSPANSRRPSYQNQRPSDGGRRVSEGVRKVPHAHRVERLIHLELAEQRVKKNCDACGKEHREWFEVEATREGVKAIDEVVRRWVDWAEKASAQSPGYVQDCYRLTCT</sequence>
<dbReference type="Pfam" id="PF10544">
    <property type="entry name" value="T5orf172"/>
    <property type="match status" value="1"/>
</dbReference>
<keyword evidence="4" id="KW-1185">Reference proteome</keyword>
<dbReference type="InterPro" id="IPR018306">
    <property type="entry name" value="Phage_T5_Orf172_DNA-bd"/>
</dbReference>
<feature type="region of interest" description="Disordered" evidence="1">
    <location>
        <begin position="1"/>
        <end position="40"/>
    </location>
</feature>
<feature type="compositionally biased region" description="Basic and acidic residues" evidence="1">
    <location>
        <begin position="328"/>
        <end position="337"/>
    </location>
</feature>
<feature type="compositionally biased region" description="Basic and acidic residues" evidence="1">
    <location>
        <begin position="431"/>
        <end position="440"/>
    </location>
</feature>
<feature type="compositionally biased region" description="Polar residues" evidence="1">
    <location>
        <begin position="18"/>
        <end position="31"/>
    </location>
</feature>
<dbReference type="AlphaFoldDB" id="A0A9P4QRI8"/>
<feature type="region of interest" description="Disordered" evidence="1">
    <location>
        <begin position="119"/>
        <end position="186"/>
    </location>
</feature>
<feature type="compositionally biased region" description="Basic residues" evidence="1">
    <location>
        <begin position="172"/>
        <end position="185"/>
    </location>
</feature>
<feature type="region of interest" description="Disordered" evidence="1">
    <location>
        <begin position="222"/>
        <end position="263"/>
    </location>
</feature>
<accession>A0A9P4QRI8</accession>
<reference evidence="3" key="1">
    <citation type="journal article" date="2020" name="Stud. Mycol.">
        <title>101 Dothideomycetes genomes: a test case for predicting lifestyles and emergence of pathogens.</title>
        <authorList>
            <person name="Haridas S."/>
            <person name="Albert R."/>
            <person name="Binder M."/>
            <person name="Bloem J."/>
            <person name="Labutti K."/>
            <person name="Salamov A."/>
            <person name="Andreopoulos B."/>
            <person name="Baker S."/>
            <person name="Barry K."/>
            <person name="Bills G."/>
            <person name="Bluhm B."/>
            <person name="Cannon C."/>
            <person name="Castanera R."/>
            <person name="Culley D."/>
            <person name="Daum C."/>
            <person name="Ezra D."/>
            <person name="Gonzalez J."/>
            <person name="Henrissat B."/>
            <person name="Kuo A."/>
            <person name="Liang C."/>
            <person name="Lipzen A."/>
            <person name="Lutzoni F."/>
            <person name="Magnuson J."/>
            <person name="Mondo S."/>
            <person name="Nolan M."/>
            <person name="Ohm R."/>
            <person name="Pangilinan J."/>
            <person name="Park H.-J."/>
            <person name="Ramirez L."/>
            <person name="Alfaro M."/>
            <person name="Sun H."/>
            <person name="Tritt A."/>
            <person name="Yoshinaga Y."/>
            <person name="Zwiers L.-H."/>
            <person name="Turgeon B."/>
            <person name="Goodwin S."/>
            <person name="Spatafora J."/>
            <person name="Crous P."/>
            <person name="Grigoriev I."/>
        </authorList>
    </citation>
    <scope>NUCLEOTIDE SEQUENCE</scope>
    <source>
        <strain evidence="3">CBS 125425</strain>
    </source>
</reference>
<feature type="compositionally biased region" description="Low complexity" evidence="1">
    <location>
        <begin position="314"/>
        <end position="325"/>
    </location>
</feature>
<protein>
    <submittedName>
        <fullName evidence="3">DUF1766-domain-containing protein</fullName>
    </submittedName>
</protein>
<gene>
    <name evidence="3" type="ORF">EJ04DRAFT_515290</name>
</gene>
<feature type="domain" description="Bacteriophage T5 Orf172 DNA-binding" evidence="2">
    <location>
        <begin position="366"/>
        <end position="489"/>
    </location>
</feature>
<feature type="compositionally biased region" description="Basic and acidic residues" evidence="1">
    <location>
        <begin position="124"/>
        <end position="136"/>
    </location>
</feature>
<feature type="region of interest" description="Disordered" evidence="1">
    <location>
        <begin position="314"/>
        <end position="367"/>
    </location>
</feature>
<evidence type="ECO:0000256" key="1">
    <source>
        <dbReference type="SAM" id="MobiDB-lite"/>
    </source>
</evidence>
<feature type="compositionally biased region" description="Low complexity" evidence="1">
    <location>
        <begin position="406"/>
        <end position="416"/>
    </location>
</feature>
<dbReference type="OrthoDB" id="2417614at2759"/>
<evidence type="ECO:0000313" key="3">
    <source>
        <dbReference type="EMBL" id="KAF2730360.1"/>
    </source>
</evidence>
<dbReference type="Proteomes" id="UP000799444">
    <property type="component" value="Unassembled WGS sequence"/>
</dbReference>
<dbReference type="PANTHER" id="PTHR28094:SF2">
    <property type="entry name" value="BACTERIOPHAGE T5 ORF172 DNA-BINDING DOMAIN-CONTAINING PROTEIN"/>
    <property type="match status" value="1"/>
</dbReference>
<feature type="compositionally biased region" description="Polar residues" evidence="1">
    <location>
        <begin position="234"/>
        <end position="243"/>
    </location>
</feature>
<name>A0A9P4QRI8_9PLEO</name>
<comment type="caution">
    <text evidence="3">The sequence shown here is derived from an EMBL/GenBank/DDBJ whole genome shotgun (WGS) entry which is preliminary data.</text>
</comment>
<feature type="region of interest" description="Disordered" evidence="1">
    <location>
        <begin position="406"/>
        <end position="440"/>
    </location>
</feature>
<evidence type="ECO:0000259" key="2">
    <source>
        <dbReference type="SMART" id="SM00974"/>
    </source>
</evidence>
<proteinExistence type="predicted"/>
<feature type="compositionally biased region" description="Basic and acidic residues" evidence="1">
    <location>
        <begin position="348"/>
        <end position="367"/>
    </location>
</feature>